<dbReference type="AlphaFoldDB" id="A0A370IDT4"/>
<feature type="binding site" evidence="8">
    <location>
        <position position="38"/>
    </location>
    <ligand>
        <name>3-phosphoshikimate</name>
        <dbReference type="ChEBI" id="CHEBI:145989"/>
    </ligand>
</feature>
<protein>
    <recommendedName>
        <fullName evidence="8">3-phosphoshikimate 1-carboxyvinyltransferase</fullName>
        <ecNumber evidence="8">2.5.1.19</ecNumber>
    </recommendedName>
    <alternativeName>
        <fullName evidence="8">5-enolpyruvylshikimate-3-phosphate synthase</fullName>
        <shortName evidence="8">EPSP synthase</shortName>
        <shortName evidence="8">EPSPS</shortName>
    </alternativeName>
</protein>
<dbReference type="PROSITE" id="PS00885">
    <property type="entry name" value="EPSP_SYNTHASE_2"/>
    <property type="match status" value="1"/>
</dbReference>
<feature type="binding site" evidence="8">
    <location>
        <position position="38"/>
    </location>
    <ligand>
        <name>phosphoenolpyruvate</name>
        <dbReference type="ChEBI" id="CHEBI:58702"/>
    </ligand>
</feature>
<comment type="catalytic activity">
    <reaction evidence="7">
        <text>3-phosphoshikimate + phosphoenolpyruvate = 5-O-(1-carboxyvinyl)-3-phosphoshikimate + phosphate</text>
        <dbReference type="Rhea" id="RHEA:21256"/>
        <dbReference type="ChEBI" id="CHEBI:43474"/>
        <dbReference type="ChEBI" id="CHEBI:57701"/>
        <dbReference type="ChEBI" id="CHEBI:58702"/>
        <dbReference type="ChEBI" id="CHEBI:145989"/>
        <dbReference type="EC" id="2.5.1.19"/>
    </reaction>
    <physiologicalReaction direction="left-to-right" evidence="7">
        <dbReference type="Rhea" id="RHEA:21257"/>
    </physiologicalReaction>
</comment>
<dbReference type="GO" id="GO:0003866">
    <property type="term" value="F:3-phosphoshikimate 1-carboxyvinyltransferase activity"/>
    <property type="evidence" value="ECO:0007669"/>
    <property type="project" value="UniProtKB-UniRule"/>
</dbReference>
<reference evidence="10 11" key="1">
    <citation type="submission" date="2018-07" db="EMBL/GenBank/DDBJ databases">
        <title>Genomic Encyclopedia of Type Strains, Phase IV (KMG-IV): sequencing the most valuable type-strain genomes for metagenomic binning, comparative biology and taxonomic classification.</title>
        <authorList>
            <person name="Goeker M."/>
        </authorList>
    </citation>
    <scope>NUCLEOTIDE SEQUENCE [LARGE SCALE GENOMIC DNA]</scope>
    <source>
        <strain evidence="10 11">DSM 44290</strain>
    </source>
</reference>
<dbReference type="InterPro" id="IPR001986">
    <property type="entry name" value="Enolpyruvate_Tfrase_dom"/>
</dbReference>
<evidence type="ECO:0000256" key="5">
    <source>
        <dbReference type="ARBA" id="ARBA00022679"/>
    </source>
</evidence>
<name>A0A370IDT4_9NOCA</name>
<dbReference type="EMBL" id="QQBC01000001">
    <property type="protein sequence ID" value="RDI68740.1"/>
    <property type="molecule type" value="Genomic_DNA"/>
</dbReference>
<dbReference type="InterPro" id="IPR013792">
    <property type="entry name" value="RNA3'P_cycl/enolpyr_Trfase_a/b"/>
</dbReference>
<gene>
    <name evidence="8" type="primary">aroA</name>
    <name evidence="10" type="ORF">DFR76_101275</name>
</gene>
<dbReference type="NCBIfam" id="TIGR01356">
    <property type="entry name" value="aroA"/>
    <property type="match status" value="1"/>
</dbReference>
<feature type="binding site" evidence="8">
    <location>
        <position position="39"/>
    </location>
    <ligand>
        <name>3-phosphoshikimate</name>
        <dbReference type="ChEBI" id="CHEBI:145989"/>
    </ligand>
</feature>
<feature type="binding site" evidence="8">
    <location>
        <position position="325"/>
    </location>
    <ligand>
        <name>3-phosphoshikimate</name>
        <dbReference type="ChEBI" id="CHEBI:145989"/>
    </ligand>
</feature>
<evidence type="ECO:0000256" key="6">
    <source>
        <dbReference type="ARBA" id="ARBA00023141"/>
    </source>
</evidence>
<evidence type="ECO:0000256" key="1">
    <source>
        <dbReference type="ARBA" id="ARBA00004811"/>
    </source>
</evidence>
<comment type="caution">
    <text evidence="8">Lacks conserved residue(s) required for the propagation of feature annotation.</text>
</comment>
<comment type="subunit">
    <text evidence="8">Monomer.</text>
</comment>
<proteinExistence type="inferred from homology"/>
<dbReference type="Proteomes" id="UP000254869">
    <property type="component" value="Unassembled WGS sequence"/>
</dbReference>
<feature type="binding site" evidence="8">
    <location>
        <position position="352"/>
    </location>
    <ligand>
        <name>3-phosphoshikimate</name>
        <dbReference type="ChEBI" id="CHEBI:145989"/>
    </ligand>
</feature>
<organism evidence="10 11">
    <name type="scientific">Nocardia pseudobrasiliensis</name>
    <dbReference type="NCBI Taxonomy" id="45979"/>
    <lineage>
        <taxon>Bacteria</taxon>
        <taxon>Bacillati</taxon>
        <taxon>Actinomycetota</taxon>
        <taxon>Actinomycetes</taxon>
        <taxon>Mycobacteriales</taxon>
        <taxon>Nocardiaceae</taxon>
        <taxon>Nocardia</taxon>
    </lineage>
</organism>
<feature type="binding site" evidence="8">
    <location>
        <position position="134"/>
    </location>
    <ligand>
        <name>phosphoenolpyruvate</name>
        <dbReference type="ChEBI" id="CHEBI:58702"/>
    </ligand>
</feature>
<dbReference type="GO" id="GO:0009073">
    <property type="term" value="P:aromatic amino acid family biosynthetic process"/>
    <property type="evidence" value="ECO:0007669"/>
    <property type="project" value="UniProtKB-KW"/>
</dbReference>
<dbReference type="PANTHER" id="PTHR21090">
    <property type="entry name" value="AROM/DEHYDROQUINATE SYNTHASE"/>
    <property type="match status" value="1"/>
</dbReference>
<feature type="binding site" evidence="8">
    <location>
        <position position="43"/>
    </location>
    <ligand>
        <name>3-phosphoshikimate</name>
        <dbReference type="ChEBI" id="CHEBI:145989"/>
    </ligand>
</feature>
<keyword evidence="6 8" id="KW-0057">Aromatic amino acid biosynthesis</keyword>
<evidence type="ECO:0000256" key="7">
    <source>
        <dbReference type="ARBA" id="ARBA00044633"/>
    </source>
</evidence>
<feature type="domain" description="Enolpyruvate transferase" evidence="9">
    <location>
        <begin position="25"/>
        <end position="429"/>
    </location>
</feature>
<sequence length="442" mass="46840">MTTRMPEAVMSEDGPVSFWPAPHTEQPVHATVTLPGSKSITNRALILAALADRPSTLTGALRSRDTNLMIAALRSMGAEITGDADTLTVTPAATLGSATVDCGLAGTIMRFLPPAAALAHGDVAFFGDEQARSRPLNTILDALRSLGVEIDGNSLPFVVHGNGSLRGGPVTIDASGSSQFVSGLLLSAARFVQGVTVRHQGGQLPSMPHIEMTVQMLRQADVRVDAPEDVRAEQVWTVEPGPIHAVDWEIEPDLSNATPFLAAAAVTGGQMVIPHWPQLTTQPGDVIREILVRMGAEARRFDGRLTVRGPERLAGIDIDLHDVGELTPTVAALAALADSPSRLRGIAHLRGHETDRLAALSTEINRLGGKVTETEDGLHIVPTELHGGRWHSYADHRMATAGAILGLRVPGVEIEDIGTTAKTLPNFVSLWEAMLFGEGAAR</sequence>
<feature type="binding site" evidence="8">
    <location>
        <position position="206"/>
    </location>
    <ligand>
        <name>3-phosphoshikimate</name>
        <dbReference type="ChEBI" id="CHEBI:145989"/>
    </ligand>
</feature>
<keyword evidence="11" id="KW-1185">Reference proteome</keyword>
<dbReference type="PIRSF" id="PIRSF000505">
    <property type="entry name" value="EPSPS"/>
    <property type="match status" value="1"/>
</dbReference>
<comment type="function">
    <text evidence="8">Catalyzes the transfer of the enolpyruvyl moiety of phosphoenolpyruvate (PEP) to the 5-hydroxyl of shikimate-3-phosphate (S3P) to produce enolpyruvyl shikimate-3-phosphate and inorganic phosphate.</text>
</comment>
<dbReference type="InterPro" id="IPR036968">
    <property type="entry name" value="Enolpyruvate_Tfrase_sf"/>
</dbReference>
<dbReference type="CDD" id="cd01556">
    <property type="entry name" value="EPSP_synthase"/>
    <property type="match status" value="1"/>
</dbReference>
<feature type="binding site" evidence="8">
    <location>
        <position position="177"/>
    </location>
    <ligand>
        <name>3-phosphoshikimate</name>
        <dbReference type="ChEBI" id="CHEBI:145989"/>
    </ligand>
</feature>
<feature type="binding site" evidence="8">
    <location>
        <position position="356"/>
    </location>
    <ligand>
        <name>phosphoenolpyruvate</name>
        <dbReference type="ChEBI" id="CHEBI:58702"/>
    </ligand>
</feature>
<evidence type="ECO:0000313" key="10">
    <source>
        <dbReference type="EMBL" id="RDI68740.1"/>
    </source>
</evidence>
<feature type="active site" description="Proton acceptor" evidence="8">
    <location>
        <position position="325"/>
    </location>
</feature>
<keyword evidence="5 8" id="KW-0808">Transferase</keyword>
<dbReference type="Pfam" id="PF00275">
    <property type="entry name" value="EPSP_synthase"/>
    <property type="match status" value="1"/>
</dbReference>
<comment type="similarity">
    <text evidence="2 8">Belongs to the EPSP synthase family.</text>
</comment>
<dbReference type="SUPFAM" id="SSF55205">
    <property type="entry name" value="EPT/RTPC-like"/>
    <property type="match status" value="1"/>
</dbReference>
<evidence type="ECO:0000256" key="4">
    <source>
        <dbReference type="ARBA" id="ARBA00022605"/>
    </source>
</evidence>
<comment type="subcellular location">
    <subcellularLocation>
        <location evidence="8">Cytoplasm</location>
    </subcellularLocation>
</comment>
<feature type="binding site" evidence="8">
    <location>
        <position position="178"/>
    </location>
    <ligand>
        <name>3-phosphoshikimate</name>
        <dbReference type="ChEBI" id="CHEBI:145989"/>
    </ligand>
</feature>
<accession>A0A370IDT4</accession>
<evidence type="ECO:0000256" key="8">
    <source>
        <dbReference type="HAMAP-Rule" id="MF_00210"/>
    </source>
</evidence>
<dbReference type="GO" id="GO:0005737">
    <property type="term" value="C:cytoplasm"/>
    <property type="evidence" value="ECO:0007669"/>
    <property type="project" value="UniProtKB-SubCell"/>
</dbReference>
<comment type="pathway">
    <text evidence="1 8">Metabolic intermediate biosynthesis; chorismate biosynthesis; chorismate from D-erythrose 4-phosphate and phosphoenolpyruvate: step 6/7.</text>
</comment>
<evidence type="ECO:0000259" key="9">
    <source>
        <dbReference type="Pfam" id="PF00275"/>
    </source>
</evidence>
<evidence type="ECO:0000313" key="11">
    <source>
        <dbReference type="Proteomes" id="UP000254869"/>
    </source>
</evidence>
<dbReference type="Gene3D" id="3.65.10.10">
    <property type="entry name" value="Enolpyruvate transferase domain"/>
    <property type="match status" value="2"/>
</dbReference>
<dbReference type="HAMAP" id="MF_00210">
    <property type="entry name" value="EPSP_synth"/>
    <property type="match status" value="1"/>
</dbReference>
<dbReference type="EC" id="2.5.1.19" evidence="8"/>
<keyword evidence="4 8" id="KW-0028">Amino-acid biosynthesis</keyword>
<feature type="binding site" evidence="8">
    <location>
        <position position="397"/>
    </location>
    <ligand>
        <name>phosphoenolpyruvate</name>
        <dbReference type="ChEBI" id="CHEBI:58702"/>
    </ligand>
</feature>
<dbReference type="GO" id="GO:0008652">
    <property type="term" value="P:amino acid biosynthetic process"/>
    <property type="evidence" value="ECO:0007669"/>
    <property type="project" value="UniProtKB-KW"/>
</dbReference>
<dbReference type="STRING" id="1210086.GCA_001613105_00124"/>
<feature type="binding site" evidence="8">
    <location>
        <position position="179"/>
    </location>
    <ligand>
        <name>phosphoenolpyruvate</name>
        <dbReference type="ChEBI" id="CHEBI:58702"/>
    </ligand>
</feature>
<dbReference type="InterPro" id="IPR023193">
    <property type="entry name" value="EPSP_synthase_CS"/>
</dbReference>
<dbReference type="InterPro" id="IPR006264">
    <property type="entry name" value="EPSP_synthase"/>
</dbReference>
<comment type="caution">
    <text evidence="10">The sequence shown here is derived from an EMBL/GenBank/DDBJ whole genome shotgun (WGS) entry which is preliminary data.</text>
</comment>
<feature type="binding site" evidence="8">
    <location>
        <position position="106"/>
    </location>
    <ligand>
        <name>phosphoenolpyruvate</name>
        <dbReference type="ChEBI" id="CHEBI:58702"/>
    </ligand>
</feature>
<dbReference type="UniPathway" id="UPA00053">
    <property type="reaction ID" value="UER00089"/>
</dbReference>
<feature type="binding site" evidence="8">
    <location>
        <position position="179"/>
    </location>
    <ligand>
        <name>3-phosphoshikimate</name>
        <dbReference type="ChEBI" id="CHEBI:145989"/>
    </ligand>
</feature>
<dbReference type="PANTHER" id="PTHR21090:SF5">
    <property type="entry name" value="PENTAFUNCTIONAL AROM POLYPEPTIDE"/>
    <property type="match status" value="1"/>
</dbReference>
<dbReference type="FunFam" id="3.65.10.10:FF:000010">
    <property type="entry name" value="3-phosphoshikimate 1-carboxyvinyltransferase"/>
    <property type="match status" value="1"/>
</dbReference>
<evidence type="ECO:0000256" key="2">
    <source>
        <dbReference type="ARBA" id="ARBA00009948"/>
    </source>
</evidence>
<evidence type="ECO:0000256" key="3">
    <source>
        <dbReference type="ARBA" id="ARBA00022490"/>
    </source>
</evidence>
<dbReference type="FunFam" id="3.65.10.10:FF:000011">
    <property type="entry name" value="3-phosphoshikimate 1-carboxyvinyltransferase"/>
    <property type="match status" value="1"/>
</dbReference>
<keyword evidence="3 8" id="KW-0963">Cytoplasm</keyword>
<dbReference type="GO" id="GO:0009423">
    <property type="term" value="P:chorismate biosynthetic process"/>
    <property type="evidence" value="ECO:0007669"/>
    <property type="project" value="UniProtKB-UniRule"/>
</dbReference>
<feature type="binding site" evidence="8">
    <location>
        <position position="422"/>
    </location>
    <ligand>
        <name>phosphoenolpyruvate</name>
        <dbReference type="ChEBI" id="CHEBI:58702"/>
    </ligand>
</feature>